<proteinExistence type="predicted"/>
<dbReference type="RefSeq" id="WP_226544329.1">
    <property type="nucleotide sequence ID" value="NZ_JAJAPW010000006.1"/>
</dbReference>
<reference evidence="2" key="1">
    <citation type="submission" date="2021-10" db="EMBL/GenBank/DDBJ databases">
        <title>Tamlana sargassums sp. nov., and Tamlana laminarinivorans sp. nov., two new bacteria isolated from the brown alga.</title>
        <authorList>
            <person name="Li J."/>
        </authorList>
    </citation>
    <scope>NUCLEOTIDE SEQUENCE</scope>
    <source>
        <strain evidence="2">PT2-4</strain>
    </source>
</reference>
<protein>
    <submittedName>
        <fullName evidence="2">Uncharacterized protein</fullName>
    </submittedName>
</protein>
<keyword evidence="3" id="KW-1185">Reference proteome</keyword>
<dbReference type="AlphaFoldDB" id="A0A9X1L4U3"/>
<accession>A0A9X1L4U3</accession>
<evidence type="ECO:0000313" key="2">
    <source>
        <dbReference type="EMBL" id="MCB4799844.1"/>
    </source>
</evidence>
<dbReference type="EMBL" id="JAJAPW010000006">
    <property type="protein sequence ID" value="MCB4799844.1"/>
    <property type="molecule type" value="Genomic_DNA"/>
</dbReference>
<comment type="caution">
    <text evidence="2">The sequence shown here is derived from an EMBL/GenBank/DDBJ whole genome shotgun (WGS) entry which is preliminary data.</text>
</comment>
<name>A0A9X1L4U3_9FLAO</name>
<sequence>MNNKITFLSFCFFVLTFSAFAQKNGSESIISRNAIIKKYHNKKELNALPKGELLNLYSERVEALTHLIPYLAFASKPGIDMGNLGIPTSSANVKKFTQQRETTTEYLEDTKEFHKEILPYSDTNRLVAAVLFYEEVMKSIHNYEDFN</sequence>
<gene>
    <name evidence="2" type="ORF">LG649_13395</name>
</gene>
<dbReference type="Proteomes" id="UP001139199">
    <property type="component" value="Unassembled WGS sequence"/>
</dbReference>
<feature type="chain" id="PRO_5040771242" evidence="1">
    <location>
        <begin position="22"/>
        <end position="147"/>
    </location>
</feature>
<evidence type="ECO:0000313" key="3">
    <source>
        <dbReference type="Proteomes" id="UP001139199"/>
    </source>
</evidence>
<evidence type="ECO:0000256" key="1">
    <source>
        <dbReference type="SAM" id="SignalP"/>
    </source>
</evidence>
<feature type="signal peptide" evidence="1">
    <location>
        <begin position="1"/>
        <end position="21"/>
    </location>
</feature>
<organism evidence="2 3">
    <name type="scientific">Neotamlana laminarinivorans</name>
    <dbReference type="NCBI Taxonomy" id="2883124"/>
    <lineage>
        <taxon>Bacteria</taxon>
        <taxon>Pseudomonadati</taxon>
        <taxon>Bacteroidota</taxon>
        <taxon>Flavobacteriia</taxon>
        <taxon>Flavobacteriales</taxon>
        <taxon>Flavobacteriaceae</taxon>
        <taxon>Neotamlana</taxon>
    </lineage>
</organism>
<keyword evidence="1" id="KW-0732">Signal</keyword>